<dbReference type="SUPFAM" id="SSF52833">
    <property type="entry name" value="Thioredoxin-like"/>
    <property type="match status" value="1"/>
</dbReference>
<dbReference type="EMBL" id="BART01032189">
    <property type="protein sequence ID" value="GAH08273.1"/>
    <property type="molecule type" value="Genomic_DNA"/>
</dbReference>
<accession>X1EHY7</accession>
<organism evidence="1">
    <name type="scientific">marine sediment metagenome</name>
    <dbReference type="NCBI Taxonomy" id="412755"/>
    <lineage>
        <taxon>unclassified sequences</taxon>
        <taxon>metagenomes</taxon>
        <taxon>ecological metagenomes</taxon>
    </lineage>
</organism>
<gene>
    <name evidence="1" type="ORF">S01H4_55708</name>
</gene>
<evidence type="ECO:0008006" key="2">
    <source>
        <dbReference type="Google" id="ProtNLM"/>
    </source>
</evidence>
<dbReference type="AlphaFoldDB" id="X1EHY7"/>
<dbReference type="Gene3D" id="3.40.30.10">
    <property type="entry name" value="Glutaredoxin"/>
    <property type="match status" value="1"/>
</dbReference>
<name>X1EHY7_9ZZZZ</name>
<comment type="caution">
    <text evidence="1">The sequence shown here is derived from an EMBL/GenBank/DDBJ whole genome shotgun (WGS) entry which is preliminary data.</text>
</comment>
<protein>
    <recommendedName>
        <fullName evidence="2">Thioredoxin-like fold domain-containing protein</fullName>
    </recommendedName>
</protein>
<proteinExistence type="predicted"/>
<dbReference type="InterPro" id="IPR036249">
    <property type="entry name" value="Thioredoxin-like_sf"/>
</dbReference>
<sequence length="92" mass="10721">MASEALKKQKRIPQVEIFTSEHCYFCGKMEEILLDLQKFYNFRIKKVDVDKIPTKDILKLPTIRINGGKNIVGFMPKEDLSGMLVRQLYSKI</sequence>
<reference evidence="1" key="1">
    <citation type="journal article" date="2014" name="Front. Microbiol.">
        <title>High frequency of phylogenetically diverse reductive dehalogenase-homologous genes in deep subseafloor sedimentary metagenomes.</title>
        <authorList>
            <person name="Kawai M."/>
            <person name="Futagami T."/>
            <person name="Toyoda A."/>
            <person name="Takaki Y."/>
            <person name="Nishi S."/>
            <person name="Hori S."/>
            <person name="Arai W."/>
            <person name="Tsubouchi T."/>
            <person name="Morono Y."/>
            <person name="Uchiyama I."/>
            <person name="Ito T."/>
            <person name="Fujiyama A."/>
            <person name="Inagaki F."/>
            <person name="Takami H."/>
        </authorList>
    </citation>
    <scope>NUCLEOTIDE SEQUENCE</scope>
    <source>
        <strain evidence="1">Expedition CK06-06</strain>
    </source>
</reference>
<evidence type="ECO:0000313" key="1">
    <source>
        <dbReference type="EMBL" id="GAH08273.1"/>
    </source>
</evidence>